<dbReference type="InterPro" id="IPR018126">
    <property type="entry name" value="SASP_alpha/beta-type_CS"/>
</dbReference>
<sequence length="69" mass="7859">MARRKRRTVVPEAEPALDRFKYEVAGELGLADKIERVGWGDMTSRECGLVGGNMVRRMIRYAEEKMSQG</sequence>
<gene>
    <name evidence="5" type="ORF">EDD75_2125</name>
</gene>
<dbReference type="InterPro" id="IPR050847">
    <property type="entry name" value="SASP_DNA-binding"/>
</dbReference>
<keyword evidence="3" id="KW-0749">Sporulation</keyword>
<comment type="caution">
    <text evidence="5">The sequence shown here is derived from an EMBL/GenBank/DDBJ whole genome shotgun (WGS) entry which is preliminary data.</text>
</comment>
<dbReference type="Gene3D" id="6.10.10.80">
    <property type="entry name" value="Small, acid-soluble spore protein, alpha/beta type-like"/>
    <property type="match status" value="1"/>
</dbReference>
<dbReference type="AlphaFoldDB" id="A0A3N5ADQ8"/>
<keyword evidence="6" id="KW-1185">Reference proteome</keyword>
<dbReference type="InterPro" id="IPR001448">
    <property type="entry name" value="SASP_alpha/beta-type"/>
</dbReference>
<comment type="function">
    <text evidence="1">SASP are bound to spore DNA. They are double-stranded DNA-binding proteins that cause DNA to change to an a-like conformation. They protect the DNA backbone from chemical and enzymatic cleavage and are thus involved in dormant spore's high resistance to UV light.</text>
</comment>
<evidence type="ECO:0000313" key="6">
    <source>
        <dbReference type="Proteomes" id="UP000282654"/>
    </source>
</evidence>
<reference evidence="5 6" key="1">
    <citation type="submission" date="2018-11" db="EMBL/GenBank/DDBJ databases">
        <title>Genomic Encyclopedia of Type Strains, Phase IV (KMG-IV): sequencing the most valuable type-strain genomes for metagenomic binning, comparative biology and taxonomic classification.</title>
        <authorList>
            <person name="Goeker M."/>
        </authorList>
    </citation>
    <scope>NUCLEOTIDE SEQUENCE [LARGE SCALE GENOMIC DNA]</scope>
    <source>
        <strain evidence="5 6">DSM 102936</strain>
    </source>
</reference>
<dbReference type="EMBL" id="RKRE01000003">
    <property type="protein sequence ID" value="RPF43006.1"/>
    <property type="molecule type" value="Genomic_DNA"/>
</dbReference>
<dbReference type="Pfam" id="PF00269">
    <property type="entry name" value="SASP"/>
    <property type="match status" value="1"/>
</dbReference>
<dbReference type="GO" id="GO:0003690">
    <property type="term" value="F:double-stranded DNA binding"/>
    <property type="evidence" value="ECO:0007669"/>
    <property type="project" value="InterPro"/>
</dbReference>
<dbReference type="GO" id="GO:0006265">
    <property type="term" value="P:DNA topological change"/>
    <property type="evidence" value="ECO:0007669"/>
    <property type="project" value="InterPro"/>
</dbReference>
<dbReference type="Proteomes" id="UP000282654">
    <property type="component" value="Unassembled WGS sequence"/>
</dbReference>
<evidence type="ECO:0000313" key="5">
    <source>
        <dbReference type="EMBL" id="RPF43006.1"/>
    </source>
</evidence>
<comment type="similarity">
    <text evidence="2">Belongs to the alpha/beta-type SASP family.</text>
</comment>
<accession>A0A3N5ADQ8</accession>
<dbReference type="RefSeq" id="WP_123931803.1">
    <property type="nucleotide sequence ID" value="NZ_RKRE01000003.1"/>
</dbReference>
<dbReference type="GO" id="GO:0030435">
    <property type="term" value="P:sporulation resulting in formation of a cellular spore"/>
    <property type="evidence" value="ECO:0007669"/>
    <property type="project" value="UniProtKB-KW"/>
</dbReference>
<protein>
    <submittedName>
        <fullName evidence="5">Small acid-soluble spore protein alpha/beta type</fullName>
    </submittedName>
</protein>
<evidence type="ECO:0000256" key="3">
    <source>
        <dbReference type="ARBA" id="ARBA00022969"/>
    </source>
</evidence>
<keyword evidence="4" id="KW-0238">DNA-binding</keyword>
<organism evidence="5 6">
    <name type="scientific">Thermodesulfitimonas autotrophica</name>
    <dbReference type="NCBI Taxonomy" id="1894989"/>
    <lineage>
        <taxon>Bacteria</taxon>
        <taxon>Bacillati</taxon>
        <taxon>Bacillota</taxon>
        <taxon>Clostridia</taxon>
        <taxon>Thermoanaerobacterales</taxon>
        <taxon>Thermoanaerobacteraceae</taxon>
        <taxon>Thermodesulfitimonas</taxon>
    </lineage>
</organism>
<dbReference type="InterPro" id="IPR038300">
    <property type="entry name" value="SASP_sf_alpha/beta"/>
</dbReference>
<name>A0A3N5ADQ8_9THEO</name>
<dbReference type="PROSITE" id="PS00304">
    <property type="entry name" value="SASP_1"/>
    <property type="match status" value="1"/>
</dbReference>
<evidence type="ECO:0000256" key="2">
    <source>
        <dbReference type="ARBA" id="ARBA00005442"/>
    </source>
</evidence>
<evidence type="ECO:0000256" key="4">
    <source>
        <dbReference type="ARBA" id="ARBA00023125"/>
    </source>
</evidence>
<evidence type="ECO:0000256" key="1">
    <source>
        <dbReference type="ARBA" id="ARBA00003863"/>
    </source>
</evidence>
<dbReference type="PANTHER" id="PTHR36107">
    <property type="entry name" value="SMALL, ACID-SOLUBLE SPORE PROTEIN A"/>
    <property type="match status" value="1"/>
</dbReference>
<dbReference type="OrthoDB" id="1683773at2"/>
<proteinExistence type="inferred from homology"/>
<dbReference type="PANTHER" id="PTHR36107:SF1">
    <property type="entry name" value="SMALL, ACID-SOLUBLE SPORE PROTEIN A"/>
    <property type="match status" value="1"/>
</dbReference>